<dbReference type="AlphaFoldDB" id="A0A316FRH4"/>
<dbReference type="Proteomes" id="UP000245697">
    <property type="component" value="Unassembled WGS sequence"/>
</dbReference>
<name>A0A316FRH4_9ACTN</name>
<organism evidence="2 3">
    <name type="scientific">Actinoplanes xinjiangensis</name>
    <dbReference type="NCBI Taxonomy" id="512350"/>
    <lineage>
        <taxon>Bacteria</taxon>
        <taxon>Bacillati</taxon>
        <taxon>Actinomycetota</taxon>
        <taxon>Actinomycetes</taxon>
        <taxon>Micromonosporales</taxon>
        <taxon>Micromonosporaceae</taxon>
        <taxon>Actinoplanes</taxon>
    </lineage>
</organism>
<dbReference type="PROSITE" id="PS51318">
    <property type="entry name" value="TAT"/>
    <property type="match status" value="1"/>
</dbReference>
<dbReference type="RefSeq" id="WP_109589804.1">
    <property type="nucleotide sequence ID" value="NZ_BONA01000001.1"/>
</dbReference>
<feature type="signal peptide" evidence="1">
    <location>
        <begin position="1"/>
        <end position="32"/>
    </location>
</feature>
<dbReference type="EMBL" id="QGGR01000002">
    <property type="protein sequence ID" value="PWK51371.1"/>
    <property type="molecule type" value="Genomic_DNA"/>
</dbReference>
<keyword evidence="3" id="KW-1185">Reference proteome</keyword>
<comment type="caution">
    <text evidence="2">The sequence shown here is derived from an EMBL/GenBank/DDBJ whole genome shotgun (WGS) entry which is preliminary data.</text>
</comment>
<sequence>MTKTARRIVQFAAVLAAGATALLGASAVPAQADPRPVSAGVVTGLPVLSGKPAAADEWPW</sequence>
<dbReference type="InterPro" id="IPR006311">
    <property type="entry name" value="TAT_signal"/>
</dbReference>
<evidence type="ECO:0000313" key="2">
    <source>
        <dbReference type="EMBL" id="PWK51371.1"/>
    </source>
</evidence>
<keyword evidence="1" id="KW-0732">Signal</keyword>
<proteinExistence type="predicted"/>
<gene>
    <name evidence="2" type="ORF">BC793_102399</name>
</gene>
<protein>
    <submittedName>
        <fullName evidence="2">Uncharacterized protein</fullName>
    </submittedName>
</protein>
<evidence type="ECO:0000256" key="1">
    <source>
        <dbReference type="SAM" id="SignalP"/>
    </source>
</evidence>
<accession>A0A316FRH4</accession>
<reference evidence="2 3" key="1">
    <citation type="submission" date="2018-05" db="EMBL/GenBank/DDBJ databases">
        <title>Genomic Encyclopedia of Archaeal and Bacterial Type Strains, Phase II (KMG-II): from individual species to whole genera.</title>
        <authorList>
            <person name="Goeker M."/>
        </authorList>
    </citation>
    <scope>NUCLEOTIDE SEQUENCE [LARGE SCALE GENOMIC DNA]</scope>
    <source>
        <strain evidence="2 3">DSM 45184</strain>
    </source>
</reference>
<feature type="chain" id="PRO_5016388686" evidence="1">
    <location>
        <begin position="33"/>
        <end position="60"/>
    </location>
</feature>
<evidence type="ECO:0000313" key="3">
    <source>
        <dbReference type="Proteomes" id="UP000245697"/>
    </source>
</evidence>